<feature type="region of interest" description="Disordered" evidence="1">
    <location>
        <begin position="1"/>
        <end position="70"/>
    </location>
</feature>
<feature type="compositionally biased region" description="Low complexity" evidence="1">
    <location>
        <begin position="112"/>
        <end position="123"/>
    </location>
</feature>
<evidence type="ECO:0000313" key="3">
    <source>
        <dbReference type="Proteomes" id="UP001567538"/>
    </source>
</evidence>
<dbReference type="PANTHER" id="PTHR33871">
    <property type="entry name" value="OS05G0503100 PROTEIN-RELATED"/>
    <property type="match status" value="1"/>
</dbReference>
<dbReference type="EMBL" id="JBEAFC010000004">
    <property type="protein sequence ID" value="KAL1560215.1"/>
    <property type="molecule type" value="Genomic_DNA"/>
</dbReference>
<sequence length="272" mass="29405">MGCCVSTNKFTPPQKTGHIPSSTTKHGGISKSPPPSHPLAEEETVKEVLSETPKPPPPPIPIPNFQGKRESPFIKSAPLLKNKERHTGVAIKPPFTALTADDLSEASEICSTLSESVSASTSVTDRRELNGDRRAELRELRQRSPARSRNRPFSGELHREKTVGRSPARRSEPSPGRVRPVPASGYGRRRESGESSGRRSRSPVTRAEPGLGRAQSARRTGKSPGRVAPGSTEKIRKLDGGKESGGSKWPPTNGSNESLENPLVSLECFIFL</sequence>
<feature type="region of interest" description="Disordered" evidence="1">
    <location>
        <begin position="112"/>
        <end position="260"/>
    </location>
</feature>
<dbReference type="Proteomes" id="UP001567538">
    <property type="component" value="Unassembled WGS sequence"/>
</dbReference>
<feature type="compositionally biased region" description="Polar residues" evidence="1">
    <location>
        <begin position="1"/>
        <end position="25"/>
    </location>
</feature>
<proteinExistence type="predicted"/>
<dbReference type="AlphaFoldDB" id="A0ABD1HUQ6"/>
<comment type="caution">
    <text evidence="2">The sequence shown here is derived from an EMBL/GenBank/DDBJ whole genome shotgun (WGS) entry which is preliminary data.</text>
</comment>
<keyword evidence="3" id="KW-1185">Reference proteome</keyword>
<protein>
    <submittedName>
        <fullName evidence="2">Pre-mRNA-splicing factor CWC22-like</fullName>
    </submittedName>
</protein>
<feature type="compositionally biased region" description="Basic and acidic residues" evidence="1">
    <location>
        <begin position="233"/>
        <end position="242"/>
    </location>
</feature>
<gene>
    <name evidence="2" type="ORF">AAHA92_10456</name>
</gene>
<reference evidence="2 3" key="1">
    <citation type="submission" date="2024-06" db="EMBL/GenBank/DDBJ databases">
        <title>A chromosome level genome sequence of Diviner's sage (Salvia divinorum).</title>
        <authorList>
            <person name="Ford S.A."/>
            <person name="Ro D.-K."/>
            <person name="Ness R.W."/>
            <person name="Phillips M.A."/>
        </authorList>
    </citation>
    <scope>NUCLEOTIDE SEQUENCE [LARGE SCALE GENOMIC DNA]</scope>
    <source>
        <strain evidence="2">SAF-2024a</strain>
        <tissue evidence="2">Leaf</tissue>
    </source>
</reference>
<evidence type="ECO:0000313" key="2">
    <source>
        <dbReference type="EMBL" id="KAL1560215.1"/>
    </source>
</evidence>
<organism evidence="2 3">
    <name type="scientific">Salvia divinorum</name>
    <name type="common">Maria pastora</name>
    <name type="synonym">Diviner's sage</name>
    <dbReference type="NCBI Taxonomy" id="28513"/>
    <lineage>
        <taxon>Eukaryota</taxon>
        <taxon>Viridiplantae</taxon>
        <taxon>Streptophyta</taxon>
        <taxon>Embryophyta</taxon>
        <taxon>Tracheophyta</taxon>
        <taxon>Spermatophyta</taxon>
        <taxon>Magnoliopsida</taxon>
        <taxon>eudicotyledons</taxon>
        <taxon>Gunneridae</taxon>
        <taxon>Pentapetalae</taxon>
        <taxon>asterids</taxon>
        <taxon>lamiids</taxon>
        <taxon>Lamiales</taxon>
        <taxon>Lamiaceae</taxon>
        <taxon>Nepetoideae</taxon>
        <taxon>Mentheae</taxon>
        <taxon>Salviinae</taxon>
        <taxon>Salvia</taxon>
        <taxon>Salvia subgen. Calosphace</taxon>
    </lineage>
</organism>
<feature type="compositionally biased region" description="Basic and acidic residues" evidence="1">
    <location>
        <begin position="39"/>
        <end position="49"/>
    </location>
</feature>
<dbReference type="PANTHER" id="PTHR33871:SF1">
    <property type="entry name" value="OS05G0503100 PROTEIN"/>
    <property type="match status" value="1"/>
</dbReference>
<feature type="compositionally biased region" description="Polar residues" evidence="1">
    <location>
        <begin position="250"/>
        <end position="259"/>
    </location>
</feature>
<feature type="compositionally biased region" description="Basic and acidic residues" evidence="1">
    <location>
        <begin position="124"/>
        <end position="142"/>
    </location>
</feature>
<accession>A0ABD1HUQ6</accession>
<feature type="compositionally biased region" description="Basic and acidic residues" evidence="1">
    <location>
        <begin position="188"/>
        <end position="197"/>
    </location>
</feature>
<feature type="compositionally biased region" description="Pro residues" evidence="1">
    <location>
        <begin position="53"/>
        <end position="62"/>
    </location>
</feature>
<name>A0ABD1HUQ6_SALDI</name>
<evidence type="ECO:0000256" key="1">
    <source>
        <dbReference type="SAM" id="MobiDB-lite"/>
    </source>
</evidence>